<feature type="domain" description="Schlafen AlbA-2" evidence="1">
    <location>
        <begin position="22"/>
        <end position="145"/>
    </location>
</feature>
<gene>
    <name evidence="2" type="ORF">K8U80_09035</name>
</gene>
<reference evidence="2" key="1">
    <citation type="journal article" date="2021" name="PeerJ">
        <title>Extensive microbial diversity within the chicken gut microbiome revealed by metagenomics and culture.</title>
        <authorList>
            <person name="Gilroy R."/>
            <person name="Ravi A."/>
            <person name="Getino M."/>
            <person name="Pursley I."/>
            <person name="Horton D.L."/>
            <person name="Alikhan N.F."/>
            <person name="Baker D."/>
            <person name="Gharbi K."/>
            <person name="Hall N."/>
            <person name="Watson M."/>
            <person name="Adriaenssens E.M."/>
            <person name="Foster-Nyarko E."/>
            <person name="Jarju S."/>
            <person name="Secka A."/>
            <person name="Antonio M."/>
            <person name="Oren A."/>
            <person name="Chaudhuri R.R."/>
            <person name="La Ragione R."/>
            <person name="Hildebrand F."/>
            <person name="Pallen M.J."/>
        </authorList>
    </citation>
    <scope>NUCLEOTIDE SEQUENCE</scope>
    <source>
        <strain evidence="2">ChiGjej2B2-7701</strain>
    </source>
</reference>
<dbReference type="PANTHER" id="PTHR30595">
    <property type="entry name" value="GLPR-RELATED TRANSCRIPTIONAL REPRESSOR"/>
    <property type="match status" value="1"/>
</dbReference>
<evidence type="ECO:0000313" key="2">
    <source>
        <dbReference type="EMBL" id="HJG31521.1"/>
    </source>
</evidence>
<evidence type="ECO:0000259" key="1">
    <source>
        <dbReference type="Pfam" id="PF04326"/>
    </source>
</evidence>
<accession>A0A921IR87</accession>
<comment type="caution">
    <text evidence="2">The sequence shown here is derived from an EMBL/GenBank/DDBJ whole genome shotgun (WGS) entry which is preliminary data.</text>
</comment>
<dbReference type="AlphaFoldDB" id="A0A921IR87"/>
<protein>
    <submittedName>
        <fullName evidence="2">DNA binding domain-containing protein</fullName>
    </submittedName>
</protein>
<dbReference type="Pfam" id="PF13749">
    <property type="entry name" value="HATPase_c_4"/>
    <property type="match status" value="1"/>
</dbReference>
<dbReference type="PANTHER" id="PTHR30595:SF6">
    <property type="entry name" value="SCHLAFEN ALBA-2 DOMAIN-CONTAINING PROTEIN"/>
    <property type="match status" value="1"/>
</dbReference>
<dbReference type="InterPro" id="IPR038475">
    <property type="entry name" value="RecG_C_sf"/>
</dbReference>
<organism evidence="2 3">
    <name type="scientific">Collinsella ihumii</name>
    <dbReference type="NCBI Taxonomy" id="1720204"/>
    <lineage>
        <taxon>Bacteria</taxon>
        <taxon>Bacillati</taxon>
        <taxon>Actinomycetota</taxon>
        <taxon>Coriobacteriia</taxon>
        <taxon>Coriobacteriales</taxon>
        <taxon>Coriobacteriaceae</taxon>
        <taxon>Collinsella</taxon>
    </lineage>
</organism>
<dbReference type="Gene3D" id="3.30.565.60">
    <property type="match status" value="1"/>
</dbReference>
<name>A0A921IR87_9ACTN</name>
<reference evidence="2" key="2">
    <citation type="submission" date="2021-09" db="EMBL/GenBank/DDBJ databases">
        <authorList>
            <person name="Gilroy R."/>
        </authorList>
    </citation>
    <scope>NUCLEOTIDE SEQUENCE</scope>
    <source>
        <strain evidence="2">ChiGjej2B2-7701</strain>
    </source>
</reference>
<dbReference type="EMBL" id="DYVF01000052">
    <property type="protein sequence ID" value="HJG31521.1"/>
    <property type="molecule type" value="Genomic_DNA"/>
</dbReference>
<dbReference type="InterPro" id="IPR038461">
    <property type="entry name" value="Schlafen_AlbA_2_dom_sf"/>
</dbReference>
<sequence length="572" mass="62546">MVSPDQLDEIIERLRSQGIDDGTVEAKRCGRGLSNDVWETVSAFANTAGGLILCSIDENEGFAPVSHFDLDRVRDQFVEGIGDGGSVSVVAHAPHYEFSRGMIDGRPVLLIEVEELGIQEKPCYIIARGVQGGSYKRIDDKDVRLSASELYEMQSVLVPSDADGGLVPEATVDDLDSVLVAAVIDGRRRQSPRVLKGADTREQQLTRLNITNREGSVRLAGLLATGIYPQQYYPKLVIDVAVHPGTAKSEPGAPRFLDRQICDGSLSACIEDALAAIGRNVRTISYVIGAGRRDEWEVPEEALREALANAVIHREYAPMFLGQAVSVDIYSDRIEVTSPGGLWGGKTLDTLEDGESRCRNAKLMALMGAVPFERAAGFVAESQGSGISAMIREMESRSLGRPHFVAKHDSFTVIFARHGAALERNRTWIAQHTGVVPDRREVTMLALLRNREQPLTIPEIRAALGWDSDDIRDVCSQLEAQGLLSKNVEGGYAVVEDAPSPQRQRGTTDELREAMVAYMEAGKTYSAHELATALDTPVSRIRYALPKLLKDKKVVATAGAHSRNRRYELGRS</sequence>
<evidence type="ECO:0000313" key="3">
    <source>
        <dbReference type="Proteomes" id="UP000746751"/>
    </source>
</evidence>
<proteinExistence type="predicted"/>
<dbReference type="Proteomes" id="UP000746751">
    <property type="component" value="Unassembled WGS sequence"/>
</dbReference>
<dbReference type="Pfam" id="PF04326">
    <property type="entry name" value="SLFN_AlbA_2"/>
    <property type="match status" value="1"/>
</dbReference>
<dbReference type="InterPro" id="IPR007421">
    <property type="entry name" value="Schlafen_AlbA_2_dom"/>
</dbReference>
<dbReference type="Gene3D" id="3.30.950.30">
    <property type="entry name" value="Schlafen, AAA domain"/>
    <property type="match status" value="1"/>
</dbReference>